<dbReference type="EMBL" id="CP078030">
    <property type="protein sequence ID" value="QXR21082.1"/>
    <property type="molecule type" value="Genomic_DNA"/>
</dbReference>
<organism evidence="1">
    <name type="scientific">Acinetobacter variabilis</name>
    <dbReference type="NCBI Taxonomy" id="70346"/>
    <lineage>
        <taxon>Bacteria</taxon>
        <taxon>Pseudomonadati</taxon>
        <taxon>Pseudomonadota</taxon>
        <taxon>Gammaproteobacteria</taxon>
        <taxon>Moraxellales</taxon>
        <taxon>Moraxellaceae</taxon>
        <taxon>Acinetobacter</taxon>
    </lineage>
</organism>
<accession>A0A8F6M7H6</accession>
<proteinExistence type="predicted"/>
<reference evidence="1" key="2">
    <citation type="submission" date="2021-06" db="EMBL/GenBank/DDBJ databases">
        <authorList>
            <person name="Diorio-Toth L."/>
        </authorList>
    </citation>
    <scope>NUCLEOTIDE SEQUENCE</scope>
    <source>
        <plasmid evidence="1">pAV_175-4</plasmid>
    </source>
</reference>
<dbReference type="RefSeq" id="WP_125279691.1">
    <property type="nucleotide sequence ID" value="NZ_CP078030.1"/>
</dbReference>
<evidence type="ECO:0000313" key="1">
    <source>
        <dbReference type="EMBL" id="QXR21082.1"/>
    </source>
</evidence>
<geneLocation type="plasmid" evidence="1">
    <name>pAV_175-4</name>
</geneLocation>
<dbReference type="AlphaFoldDB" id="A0A8F6M7H6"/>
<dbReference type="Proteomes" id="UP000280837">
    <property type="component" value="Plasmid pAV_175-4"/>
</dbReference>
<sequence>MHTDQDKQSLESFARCTINTTKLISYFGNAIIAGFFSVGKFLDVFTPSIAGTLIYILAI</sequence>
<name>A0A8F6M7H6_9GAMM</name>
<gene>
    <name evidence="1" type="ORF">EGK58_016600</name>
</gene>
<reference evidence="1" key="1">
    <citation type="journal article" date="2019" name="Nat. Commun.">
        <title>Spatiotemporal dynamics of multidrug resistant bacteria on intensive care unit surfaces.</title>
        <authorList>
            <person name="D'Souza A.W."/>
            <person name="Potter R.F."/>
            <person name="Wallace M."/>
            <person name="Shupe A."/>
            <person name="Patel S."/>
            <person name="Sun X."/>
            <person name="Gul D."/>
            <person name="Kwon J.H."/>
            <person name="Andleeb S."/>
            <person name="Burnham C.D."/>
            <person name="Dantas G."/>
        </authorList>
    </citation>
    <scope>NUCLEOTIDE SEQUENCE</scope>
    <source>
        <plasmid evidence="1">pAV_175-4</plasmid>
    </source>
</reference>
<keyword evidence="1" id="KW-0614">Plasmid</keyword>
<protein>
    <submittedName>
        <fullName evidence="1">Uncharacterized protein</fullName>
    </submittedName>
</protein>